<dbReference type="PANTHER" id="PTHR46317:SF1">
    <property type="entry name" value="HYDROLASE, TATD FAMILY"/>
    <property type="match status" value="1"/>
</dbReference>
<feature type="binding site" evidence="4">
    <location>
        <position position="14"/>
    </location>
    <ligand>
        <name>a divalent metal cation</name>
        <dbReference type="ChEBI" id="CHEBI:60240"/>
        <label>1</label>
    </ligand>
</feature>
<feature type="binding site" evidence="4">
    <location>
        <position position="12"/>
    </location>
    <ligand>
        <name>a divalent metal cation</name>
        <dbReference type="ChEBI" id="CHEBI:60240"/>
        <label>1</label>
    </ligand>
</feature>
<dbReference type="CDD" id="cd01310">
    <property type="entry name" value="TatD_DNAse"/>
    <property type="match status" value="1"/>
</dbReference>
<evidence type="ECO:0000313" key="6">
    <source>
        <dbReference type="Proteomes" id="UP001056756"/>
    </source>
</evidence>
<dbReference type="PIRSF" id="PIRSF005902">
    <property type="entry name" value="DNase_TatD"/>
    <property type="match status" value="1"/>
</dbReference>
<accession>A0A9J6ZBB3</accession>
<evidence type="ECO:0000256" key="3">
    <source>
        <dbReference type="ARBA" id="ARBA00022801"/>
    </source>
</evidence>
<dbReference type="Proteomes" id="UP001056756">
    <property type="component" value="Chromosome"/>
</dbReference>
<comment type="similarity">
    <text evidence="1">Belongs to the metallo-dependent hydrolases superfamily. TatD-type hydrolase family.</text>
</comment>
<feature type="binding site" evidence="4">
    <location>
        <position position="217"/>
    </location>
    <ligand>
        <name>a divalent metal cation</name>
        <dbReference type="ChEBI" id="CHEBI:60240"/>
        <label>1</label>
    </ligand>
</feature>
<dbReference type="SUPFAM" id="SSF51556">
    <property type="entry name" value="Metallo-dependent hydrolases"/>
    <property type="match status" value="1"/>
</dbReference>
<dbReference type="InterPro" id="IPR001130">
    <property type="entry name" value="TatD-like"/>
</dbReference>
<dbReference type="PANTHER" id="PTHR46317">
    <property type="entry name" value="HYDROLASE OF PHP SUPERFAMILY-RELATED PROTEIN"/>
    <property type="match status" value="1"/>
</dbReference>
<reference evidence="5" key="1">
    <citation type="submission" date="2022-05" db="EMBL/GenBank/DDBJ databases">
        <title>Novel bacterial taxa in a minimal lignocellulolytic consortium and its capacity to transform plastics disclosed by genome-resolved metagenomics.</title>
        <authorList>
            <person name="Rodriguez C.A.D."/>
            <person name="Diaz-Garcia L."/>
            <person name="Herrera K."/>
            <person name="Tarazona N.A."/>
            <person name="Sproer C."/>
            <person name="Overmann J."/>
            <person name="Jimenez D.J."/>
        </authorList>
    </citation>
    <scope>NUCLEOTIDE SEQUENCE</scope>
    <source>
        <strain evidence="5">MAG5</strain>
    </source>
</reference>
<feature type="binding site" evidence="4">
    <location>
        <position position="145"/>
    </location>
    <ligand>
        <name>a divalent metal cation</name>
        <dbReference type="ChEBI" id="CHEBI:60240"/>
        <label>2</label>
    </ligand>
</feature>
<keyword evidence="2 4" id="KW-0479">Metal-binding</keyword>
<name>A0A9J6ZBB3_9BACL</name>
<dbReference type="InterPro" id="IPR032466">
    <property type="entry name" value="Metal_Hydrolase"/>
</dbReference>
<protein>
    <submittedName>
        <fullName evidence="5">TatD family hydrolase</fullName>
    </submittedName>
</protein>
<dbReference type="GO" id="GO:0016788">
    <property type="term" value="F:hydrolase activity, acting on ester bonds"/>
    <property type="evidence" value="ECO:0007669"/>
    <property type="project" value="InterPro"/>
</dbReference>
<gene>
    <name evidence="5" type="ORF">NAG76_16095</name>
</gene>
<dbReference type="GO" id="GO:0046872">
    <property type="term" value="F:metal ion binding"/>
    <property type="evidence" value="ECO:0007669"/>
    <property type="project" value="UniProtKB-KW"/>
</dbReference>
<dbReference type="KEGG" id="plig:NAG76_16095"/>
<dbReference type="Pfam" id="PF01026">
    <property type="entry name" value="TatD_DNase"/>
    <property type="match status" value="1"/>
</dbReference>
<feature type="binding site" evidence="4">
    <location>
        <position position="101"/>
    </location>
    <ligand>
        <name>a divalent metal cation</name>
        <dbReference type="ChEBI" id="CHEBI:60240"/>
        <label>1</label>
    </ligand>
</feature>
<evidence type="ECO:0000256" key="1">
    <source>
        <dbReference type="ARBA" id="ARBA00009275"/>
    </source>
</evidence>
<feature type="binding site" evidence="4">
    <location>
        <position position="169"/>
    </location>
    <ligand>
        <name>a divalent metal cation</name>
        <dbReference type="ChEBI" id="CHEBI:60240"/>
        <label>2</label>
    </ligand>
</feature>
<dbReference type="AlphaFoldDB" id="A0A9J6ZBB3"/>
<keyword evidence="3 5" id="KW-0378">Hydrolase</keyword>
<dbReference type="EMBL" id="CP097899">
    <property type="protein sequence ID" value="URN93343.1"/>
    <property type="molecule type" value="Genomic_DNA"/>
</dbReference>
<evidence type="ECO:0000256" key="4">
    <source>
        <dbReference type="PIRSR" id="PIRSR005902-1"/>
    </source>
</evidence>
<organism evidence="5 6">
    <name type="scientific">Candidatus Pristimantibacillus lignocellulolyticus</name>
    <dbReference type="NCBI Taxonomy" id="2994561"/>
    <lineage>
        <taxon>Bacteria</taxon>
        <taxon>Bacillati</taxon>
        <taxon>Bacillota</taxon>
        <taxon>Bacilli</taxon>
        <taxon>Bacillales</taxon>
        <taxon>Paenibacillaceae</taxon>
        <taxon>Candidatus Pristimantibacillus</taxon>
    </lineage>
</organism>
<sequence>MATDNLKYIDAHIHLEQYSEQDCKTIMEHALHQSVEHVVAVSMDLASSKRTYELSQKYGDVIIAAYGHHPEQSLPSDLEEQQLIQWIMECHVANKSFAIGEIGLPYYSALEARERGREFAIEPYIAFLDRILAFAKTINRPVVLHAVYEDATIACDLLEKHHIEKAHFHWFKGPTETVQRMIENGYYISITPDVFVEEEIRELVRMYPLSQMMVETDGPWPFEGPFVGKITEPTMVIEVVKEIAKLKGISTSEVAETLYNNTLKLYR</sequence>
<evidence type="ECO:0000313" key="5">
    <source>
        <dbReference type="EMBL" id="URN93343.1"/>
    </source>
</evidence>
<proteinExistence type="inferred from homology"/>
<evidence type="ECO:0000256" key="2">
    <source>
        <dbReference type="ARBA" id="ARBA00022723"/>
    </source>
</evidence>
<dbReference type="Gene3D" id="3.20.20.140">
    <property type="entry name" value="Metal-dependent hydrolases"/>
    <property type="match status" value="1"/>
</dbReference>